<dbReference type="GO" id="GO:0140664">
    <property type="term" value="F:ATP-dependent DNA damage sensor activity"/>
    <property type="evidence" value="ECO:0007669"/>
    <property type="project" value="InterPro"/>
</dbReference>
<dbReference type="PANTHER" id="PTHR11361:SF21">
    <property type="entry name" value="MUTS PROTEIN HOMOLOG 4"/>
    <property type="match status" value="1"/>
</dbReference>
<dbReference type="GO" id="GO:0006298">
    <property type="term" value="P:mismatch repair"/>
    <property type="evidence" value="ECO:0007669"/>
    <property type="project" value="InterPro"/>
</dbReference>
<dbReference type="Proteomes" id="UP000682733">
    <property type="component" value="Unassembled WGS sequence"/>
</dbReference>
<dbReference type="InterPro" id="IPR000432">
    <property type="entry name" value="DNA_mismatch_repair_MutS_C"/>
</dbReference>
<evidence type="ECO:0000256" key="1">
    <source>
        <dbReference type="ARBA" id="ARBA00006271"/>
    </source>
</evidence>
<dbReference type="InterPro" id="IPR007696">
    <property type="entry name" value="DNA_mismatch_repair_MutS_core"/>
</dbReference>
<dbReference type="EMBL" id="CAJNOK010003291">
    <property type="protein sequence ID" value="CAF0895392.1"/>
    <property type="molecule type" value="Genomic_DNA"/>
</dbReference>
<evidence type="ECO:0000313" key="8">
    <source>
        <dbReference type="EMBL" id="CAF3676985.1"/>
    </source>
</evidence>
<dbReference type="PROSITE" id="PS00486">
    <property type="entry name" value="DNA_MISMATCH_REPAIR_2"/>
    <property type="match status" value="1"/>
</dbReference>
<dbReference type="InterPro" id="IPR045076">
    <property type="entry name" value="MutS"/>
</dbReference>
<dbReference type="Gene3D" id="3.30.420.110">
    <property type="entry name" value="MutS, connector domain"/>
    <property type="match status" value="1"/>
</dbReference>
<accession>A0A8S2HTK2</accession>
<dbReference type="AlphaFoldDB" id="A0A8S2HTK2"/>
<dbReference type="Pfam" id="PF05188">
    <property type="entry name" value="MutS_II"/>
    <property type="match status" value="1"/>
</dbReference>
<dbReference type="SUPFAM" id="SSF52540">
    <property type="entry name" value="P-loop containing nucleoside triphosphate hydrolases"/>
    <property type="match status" value="1"/>
</dbReference>
<dbReference type="SUPFAM" id="SSF48334">
    <property type="entry name" value="DNA repair protein MutS, domain III"/>
    <property type="match status" value="1"/>
</dbReference>
<name>A0A8S2HTK2_9BILA</name>
<dbReference type="InterPro" id="IPR007860">
    <property type="entry name" value="DNA_mmatch_repair_MutS_con_dom"/>
</dbReference>
<dbReference type="Gene3D" id="1.10.1420.10">
    <property type="match status" value="2"/>
</dbReference>
<keyword evidence="3" id="KW-0067">ATP-binding</keyword>
<dbReference type="InterPro" id="IPR027417">
    <property type="entry name" value="P-loop_NTPase"/>
</dbReference>
<comment type="similarity">
    <text evidence="1">Belongs to the DNA mismatch repair MutS family.</text>
</comment>
<evidence type="ECO:0000313" key="9">
    <source>
        <dbReference type="Proteomes" id="UP000682733"/>
    </source>
</evidence>
<organism evidence="8 9">
    <name type="scientific">Didymodactylos carnosus</name>
    <dbReference type="NCBI Taxonomy" id="1234261"/>
    <lineage>
        <taxon>Eukaryota</taxon>
        <taxon>Metazoa</taxon>
        <taxon>Spiralia</taxon>
        <taxon>Gnathifera</taxon>
        <taxon>Rotifera</taxon>
        <taxon>Eurotatoria</taxon>
        <taxon>Bdelloidea</taxon>
        <taxon>Philodinida</taxon>
        <taxon>Philodinidae</taxon>
        <taxon>Didymodactylos</taxon>
    </lineage>
</organism>
<gene>
    <name evidence="7" type="ORF">OVA965_LOCUS9342</name>
    <name evidence="8" type="ORF">TMI583_LOCUS9338</name>
</gene>
<evidence type="ECO:0000259" key="6">
    <source>
        <dbReference type="PROSITE" id="PS00486"/>
    </source>
</evidence>
<dbReference type="SUPFAM" id="SSF53150">
    <property type="entry name" value="DNA repair protein MutS, domain II"/>
    <property type="match status" value="1"/>
</dbReference>
<feature type="domain" description="DNA mismatch repair proteins mutS family" evidence="6">
    <location>
        <begin position="642"/>
        <end position="658"/>
    </location>
</feature>
<comment type="caution">
    <text evidence="8">The sequence shown here is derived from an EMBL/GenBank/DDBJ whole genome shotgun (WGS) entry which is preliminary data.</text>
</comment>
<dbReference type="Pfam" id="PF05192">
    <property type="entry name" value="MutS_III"/>
    <property type="match status" value="1"/>
</dbReference>
<dbReference type="GO" id="GO:0005634">
    <property type="term" value="C:nucleus"/>
    <property type="evidence" value="ECO:0007669"/>
    <property type="project" value="TreeGrafter"/>
</dbReference>
<sequence>MKYNLFKHQQHPVPLKNKKSSSVSSVKHLTLTDNTSVSFAVGEDDLRYPVAIAAICTGRGEAKGTVGVACYDFSSATLILSEFSDFLSFSRLLCKLETLKPNEHSLTERTRLTEAITNHHADVRVVNINRKYFSSEYGLDRLRRLVTAEYNEEFALHRLQEKYYCTSACAALLRYLEYQYDIFFFEKSIRIQVQSSEKCAFFDLASARYLGILVDFAQSNQCGLQPGFQSLFSILQATKTKMGARTLRANLMEPLIDLSSIYYRQDAVENFMDDEKFMYQIQTILIHFSDVERTILACIQENPSHTLISAEKRLTVINQLRHILDISSTLKNILEQGSADLMKNLCTVLTDKRFQLILDILDSRLNTEQTEFTGFIGTKLRRIFTIRVTYDSLRADVIELIGDVEAMERDFGERFNVPVRYSLTNTRGFTLEIGCEFKGLLPPNVISIAKREKSTVVTTLHLAHLSDRFELLYHDICLISDKIILDLLTEIRPYFGSLYKLVEALSILDMIQAFAEVSRTRDYVRPLFADYTKIVKARHPVIDLFGVQKPIPNDIDLFKELNIHIVTGPNMSGKSTYLRQIALLQVLAQIGCFVPAEQAKFRIVTEIFSKIRQHDNLFSGQSTFSSEMNHIAFILRCMTPNSLVILDEVCSSTSANEGLALATSIIEYLAKTSQAFVIFATHFQQLTSISHAYKNISNYHFDVVYNETNGHDSSTVRFHRKQTNLVEKLREQNAIIYDYQLKPGACKEVHYGIALASQIEDLHDVVEMAKMIAQFIIEKQNSISDSRLSVLNLLMKRVIIMKAYCDLIYDAKENQYQFIEQQKIYLELFQQKMKQYWSESSDSSLALSISP</sequence>
<keyword evidence="5" id="KW-0469">Meiosis</keyword>
<dbReference type="Gene3D" id="3.40.50.300">
    <property type="entry name" value="P-loop containing nucleotide triphosphate hydrolases"/>
    <property type="match status" value="1"/>
</dbReference>
<reference evidence="8" key="1">
    <citation type="submission" date="2021-02" db="EMBL/GenBank/DDBJ databases">
        <authorList>
            <person name="Nowell W R."/>
        </authorList>
    </citation>
    <scope>NUCLEOTIDE SEQUENCE</scope>
</reference>
<dbReference type="PIRSF" id="PIRSF005813">
    <property type="entry name" value="MSH2"/>
    <property type="match status" value="1"/>
</dbReference>
<proteinExistence type="inferred from homology"/>
<protein>
    <recommendedName>
        <fullName evidence="6">DNA mismatch repair proteins mutS family domain-containing protein</fullName>
    </recommendedName>
</protein>
<evidence type="ECO:0000256" key="3">
    <source>
        <dbReference type="ARBA" id="ARBA00022840"/>
    </source>
</evidence>
<dbReference type="GO" id="GO:0030983">
    <property type="term" value="F:mismatched DNA binding"/>
    <property type="evidence" value="ECO:0007669"/>
    <property type="project" value="InterPro"/>
</dbReference>
<evidence type="ECO:0000256" key="2">
    <source>
        <dbReference type="ARBA" id="ARBA00022741"/>
    </source>
</evidence>
<dbReference type="SMART" id="SM00533">
    <property type="entry name" value="MUTSd"/>
    <property type="match status" value="1"/>
</dbReference>
<keyword evidence="2" id="KW-0547">Nucleotide-binding</keyword>
<keyword evidence="4" id="KW-0238">DNA-binding</keyword>
<evidence type="ECO:0000256" key="4">
    <source>
        <dbReference type="ARBA" id="ARBA00023125"/>
    </source>
</evidence>
<dbReference type="EMBL" id="CAJOBA010003292">
    <property type="protein sequence ID" value="CAF3676985.1"/>
    <property type="molecule type" value="Genomic_DNA"/>
</dbReference>
<dbReference type="PANTHER" id="PTHR11361">
    <property type="entry name" value="DNA MISMATCH REPAIR PROTEIN MUTS FAMILY MEMBER"/>
    <property type="match status" value="1"/>
</dbReference>
<dbReference type="InterPro" id="IPR036678">
    <property type="entry name" value="MutS_con_dom_sf"/>
</dbReference>
<evidence type="ECO:0000313" key="7">
    <source>
        <dbReference type="EMBL" id="CAF0895392.1"/>
    </source>
</evidence>
<evidence type="ECO:0000256" key="5">
    <source>
        <dbReference type="ARBA" id="ARBA00023254"/>
    </source>
</evidence>
<dbReference type="SMART" id="SM00534">
    <property type="entry name" value="MUTSac"/>
    <property type="match status" value="1"/>
</dbReference>
<dbReference type="InterPro" id="IPR036187">
    <property type="entry name" value="DNA_mismatch_repair_MutS_sf"/>
</dbReference>
<dbReference type="Proteomes" id="UP000677228">
    <property type="component" value="Unassembled WGS sequence"/>
</dbReference>
<dbReference type="GO" id="GO:0007131">
    <property type="term" value="P:reciprocal meiotic recombination"/>
    <property type="evidence" value="ECO:0007669"/>
    <property type="project" value="TreeGrafter"/>
</dbReference>
<dbReference type="Pfam" id="PF00488">
    <property type="entry name" value="MutS_V"/>
    <property type="match status" value="1"/>
</dbReference>
<dbReference type="InterPro" id="IPR011184">
    <property type="entry name" value="DNA_mismatch_repair_Msh2"/>
</dbReference>
<dbReference type="GO" id="GO:0005524">
    <property type="term" value="F:ATP binding"/>
    <property type="evidence" value="ECO:0007669"/>
    <property type="project" value="UniProtKB-KW"/>
</dbReference>